<feature type="transmembrane region" description="Helical" evidence="1">
    <location>
        <begin position="607"/>
        <end position="630"/>
    </location>
</feature>
<name>A0A6I5N1B4_9BIFI</name>
<keyword evidence="1" id="KW-0472">Membrane</keyword>
<accession>A0A6I5N1B4</accession>
<reference evidence="2 3" key="1">
    <citation type="submission" date="2019-09" db="EMBL/GenBank/DDBJ databases">
        <title>Phylogenetic characterization of a novel taxon of the genus Bifidobacterium: Bifidobacterium choloepi sp. nov.</title>
        <authorList>
            <person name="Modesto M."/>
            <person name="Satti M."/>
        </authorList>
    </citation>
    <scope>NUCLEOTIDE SEQUENCE [LARGE SCALE GENOMIC DNA]</scope>
    <source>
        <strain evidence="2 3">BRDM6</strain>
    </source>
</reference>
<feature type="transmembrane region" description="Helical" evidence="1">
    <location>
        <begin position="573"/>
        <end position="595"/>
    </location>
</feature>
<proteinExistence type="predicted"/>
<keyword evidence="1" id="KW-0812">Transmembrane</keyword>
<evidence type="ECO:0000256" key="1">
    <source>
        <dbReference type="SAM" id="Phobius"/>
    </source>
</evidence>
<organism evidence="2 3">
    <name type="scientific">Bifidobacterium choloepi</name>
    <dbReference type="NCBI Taxonomy" id="2614131"/>
    <lineage>
        <taxon>Bacteria</taxon>
        <taxon>Bacillati</taxon>
        <taxon>Actinomycetota</taxon>
        <taxon>Actinomycetes</taxon>
        <taxon>Bifidobacteriales</taxon>
        <taxon>Bifidobacteriaceae</taxon>
        <taxon>Bifidobacterium</taxon>
    </lineage>
</organism>
<protein>
    <submittedName>
        <fullName evidence="2">Uncharacterized protein</fullName>
    </submittedName>
</protein>
<evidence type="ECO:0000313" key="3">
    <source>
        <dbReference type="Proteomes" id="UP000469292"/>
    </source>
</evidence>
<dbReference type="RefSeq" id="WP_163227431.1">
    <property type="nucleotide sequence ID" value="NZ_VYSG01000001.1"/>
</dbReference>
<keyword evidence="3" id="KW-1185">Reference proteome</keyword>
<sequence length="781" mass="84393">MPSQELQSWPGQRYVNVKVEYATELRPVDPGRDKEFDERSLPFDDGVRVEWIEEDSDEEGVFSGDRIDYLLAAGCGVLSGVIDSFIGKIDLGRADKWGSEQINQFVIRVAKLNPEFKGKSLQDAIHSLEESAPFIGDQVTNLFGGGRQHHLRDFSHHCGLSGLAFSLLGQFTGNGYGADGNGNFIVTPLPDGTRIGKTFVDKVLMGTIRWGIHMASDMAGSSSTPGAGMGVPGPLLSLLQNLSATPFFKDGAHGGDELADWLWKLFDGKILTKDDGTGMRFNLRQEIGLTGELSRQMIPVMINECLVRACYTIHQLVKQLKDRDIHGPGDLHKLDGRALLPFSTPLVCRMVTIATGTFTTIDLADAALRAWWSAGLVGFSAKEFLLRINYPGMVRLVFAIRADWRIHHKAGDAGETKAVASGREFGDDEDMLGFFTLDRYGMNVLVSIEHAAMCADIEHTKDATERSVKERWLDHWVEQVTREYEIYSDRQLIEAADTICLHAGDEWTELVAIEASQFRPYRQDGKKKAPSFDLKRMDIVCNRLSGFTKDRPSFYHNAIRSQERAITGANRRLAVGIGGTVVLVAALGTGGIALAPAIAPVLAGSSVAGLSGAALTSASLAAVGGGALAAGGMGMAGGVAVIAGGGALLGVLTGGGATAFGTVMALAQDAYVLQTSAKLVVFCRETLLQRDRETVVHVQRQVAVQLRDARDMLAFMRSLEQAAKRDSTSGDKAAKEQVKALGRIVSNMTNSVKYIAACNKQLCTMLGIDADERAPRGEIGK</sequence>
<feature type="transmembrane region" description="Helical" evidence="1">
    <location>
        <begin position="636"/>
        <end position="666"/>
    </location>
</feature>
<comment type="caution">
    <text evidence="2">The sequence shown here is derived from an EMBL/GenBank/DDBJ whole genome shotgun (WGS) entry which is preliminary data.</text>
</comment>
<dbReference type="EMBL" id="VYSG01000001">
    <property type="protein sequence ID" value="NEG69925.1"/>
    <property type="molecule type" value="Genomic_DNA"/>
</dbReference>
<dbReference type="Proteomes" id="UP000469292">
    <property type="component" value="Unassembled WGS sequence"/>
</dbReference>
<dbReference type="AlphaFoldDB" id="A0A6I5N1B4"/>
<gene>
    <name evidence="2" type="ORF">F6S87_04800</name>
</gene>
<keyword evidence="1" id="KW-1133">Transmembrane helix</keyword>
<evidence type="ECO:0000313" key="2">
    <source>
        <dbReference type="EMBL" id="NEG69925.1"/>
    </source>
</evidence>